<comment type="caution">
    <text evidence="3">The sequence shown here is derived from an EMBL/GenBank/DDBJ whole genome shotgun (WGS) entry which is preliminary data.</text>
</comment>
<dbReference type="InterPro" id="IPR040256">
    <property type="entry name" value="At4g02000-like"/>
</dbReference>
<organism evidence="3 4">
    <name type="scientific">Gossypium harknessii</name>
    <dbReference type="NCBI Taxonomy" id="34285"/>
    <lineage>
        <taxon>Eukaryota</taxon>
        <taxon>Viridiplantae</taxon>
        <taxon>Streptophyta</taxon>
        <taxon>Embryophyta</taxon>
        <taxon>Tracheophyta</taxon>
        <taxon>Spermatophyta</taxon>
        <taxon>Magnoliopsida</taxon>
        <taxon>eudicotyledons</taxon>
        <taxon>Gunneridae</taxon>
        <taxon>Pentapetalae</taxon>
        <taxon>rosids</taxon>
        <taxon>malvids</taxon>
        <taxon>Malvales</taxon>
        <taxon>Malvaceae</taxon>
        <taxon>Malvoideae</taxon>
        <taxon>Gossypium</taxon>
    </lineage>
</organism>
<name>A0A7J9GKC8_9ROSI</name>
<protein>
    <recommendedName>
        <fullName evidence="5">DUF4283 domain-containing protein</fullName>
    </recommendedName>
</protein>
<dbReference type="InterPro" id="IPR025836">
    <property type="entry name" value="Zn_knuckle_CX2CX4HX4C"/>
</dbReference>
<feature type="domain" description="Zinc knuckle CX2CX4HX4C" evidence="2">
    <location>
        <begin position="168"/>
        <end position="214"/>
    </location>
</feature>
<dbReference type="Proteomes" id="UP000593560">
    <property type="component" value="Unassembled WGS sequence"/>
</dbReference>
<dbReference type="OrthoDB" id="1750606at2759"/>
<accession>A0A7J9GKC8</accession>
<gene>
    <name evidence="3" type="ORF">Gohar_008649</name>
</gene>
<evidence type="ECO:0000259" key="2">
    <source>
        <dbReference type="Pfam" id="PF14392"/>
    </source>
</evidence>
<dbReference type="InterPro" id="IPR025558">
    <property type="entry name" value="DUF4283"/>
</dbReference>
<dbReference type="AlphaFoldDB" id="A0A7J9GKC8"/>
<sequence>MENELAQLSINEEEDEVIKIQENPGSKRREEFFQLVGCFLTESTIHFPAMKSTMANLWHPIRGVCIRDLGEKRYLFQFFHSMDMERVLKGSHWTFNNHLLILYKLQWGEDSMQVPLALTPFWVQIHEVPIGLYSESLAVNLGNFLGSFTKYDVSKKENRNFMRVRVQVDIRCPLKRKKLIEYCGRQSYVNFKYERLTPFYFFYEKLGHNDSFCEAKMMAGVEIAEMGWDLPIRAQSQRALTMKSVWLREEQEGGSAGIHEVNRKFISESRGMEEKKSIRKIIDPILGINLDGGFLRAAAKQANSLMDNDQQVMEHDLEDIA</sequence>
<dbReference type="Pfam" id="PF14111">
    <property type="entry name" value="DUF4283"/>
    <property type="match status" value="1"/>
</dbReference>
<evidence type="ECO:0008006" key="5">
    <source>
        <dbReference type="Google" id="ProtNLM"/>
    </source>
</evidence>
<dbReference type="PANTHER" id="PTHR31286:SF153">
    <property type="entry name" value="DUF4283 DOMAIN PROTEIN"/>
    <property type="match status" value="1"/>
</dbReference>
<dbReference type="PANTHER" id="PTHR31286">
    <property type="entry name" value="GLYCINE-RICH CELL WALL STRUCTURAL PROTEIN 1.8-LIKE"/>
    <property type="match status" value="1"/>
</dbReference>
<keyword evidence="4" id="KW-1185">Reference proteome</keyword>
<evidence type="ECO:0000313" key="4">
    <source>
        <dbReference type="Proteomes" id="UP000593560"/>
    </source>
</evidence>
<proteinExistence type="predicted"/>
<reference evidence="3 4" key="1">
    <citation type="journal article" date="2019" name="Genome Biol. Evol.">
        <title>Insights into the evolution of the New World diploid cottons (Gossypium, subgenus Houzingenia) based on genome sequencing.</title>
        <authorList>
            <person name="Grover C.E."/>
            <person name="Arick M.A. 2nd"/>
            <person name="Thrash A."/>
            <person name="Conover J.L."/>
            <person name="Sanders W.S."/>
            <person name="Peterson D.G."/>
            <person name="Frelichowski J.E."/>
            <person name="Scheffler J.A."/>
            <person name="Scheffler B.E."/>
            <person name="Wendel J.F."/>
        </authorList>
    </citation>
    <scope>NUCLEOTIDE SEQUENCE [LARGE SCALE GENOMIC DNA]</scope>
    <source>
        <strain evidence="3">0</strain>
        <tissue evidence="3">Leaf</tissue>
    </source>
</reference>
<evidence type="ECO:0000313" key="3">
    <source>
        <dbReference type="EMBL" id="MBA0798010.1"/>
    </source>
</evidence>
<feature type="domain" description="DUF4283" evidence="1">
    <location>
        <begin position="35"/>
        <end position="106"/>
    </location>
</feature>
<dbReference type="Pfam" id="PF14392">
    <property type="entry name" value="zf-CCHC_4"/>
    <property type="match status" value="1"/>
</dbReference>
<dbReference type="EMBL" id="JABFAD010000005">
    <property type="protein sequence ID" value="MBA0798010.1"/>
    <property type="molecule type" value="Genomic_DNA"/>
</dbReference>
<evidence type="ECO:0000259" key="1">
    <source>
        <dbReference type="Pfam" id="PF14111"/>
    </source>
</evidence>